<reference evidence="1" key="1">
    <citation type="submission" date="2018-02" db="EMBL/GenBank/DDBJ databases">
        <title>Rhizophora mucronata_Transcriptome.</title>
        <authorList>
            <person name="Meera S.P."/>
            <person name="Sreeshan A."/>
            <person name="Augustine A."/>
        </authorList>
    </citation>
    <scope>NUCLEOTIDE SEQUENCE</scope>
    <source>
        <tissue evidence="1">Leaf</tissue>
    </source>
</reference>
<proteinExistence type="predicted"/>
<name>A0A2P2PJQ4_RHIMU</name>
<dbReference type="AlphaFoldDB" id="A0A2P2PJQ4"/>
<organism evidence="1">
    <name type="scientific">Rhizophora mucronata</name>
    <name type="common">Asiatic mangrove</name>
    <dbReference type="NCBI Taxonomy" id="61149"/>
    <lineage>
        <taxon>Eukaryota</taxon>
        <taxon>Viridiplantae</taxon>
        <taxon>Streptophyta</taxon>
        <taxon>Embryophyta</taxon>
        <taxon>Tracheophyta</taxon>
        <taxon>Spermatophyta</taxon>
        <taxon>Magnoliopsida</taxon>
        <taxon>eudicotyledons</taxon>
        <taxon>Gunneridae</taxon>
        <taxon>Pentapetalae</taxon>
        <taxon>rosids</taxon>
        <taxon>fabids</taxon>
        <taxon>Malpighiales</taxon>
        <taxon>Rhizophoraceae</taxon>
        <taxon>Rhizophora</taxon>
    </lineage>
</organism>
<protein>
    <submittedName>
        <fullName evidence="1">Uncharacterized protein</fullName>
    </submittedName>
</protein>
<sequence>MPPINHSSWFLPPKPFPFPISSYRHLSAALLPSLAASELSGNPRELTLPPQTALSLRRRRGGELGLMVVAAAVLSK</sequence>
<accession>A0A2P2PJQ4</accession>
<dbReference type="EMBL" id="GGEC01074472">
    <property type="protein sequence ID" value="MBX54956.1"/>
    <property type="molecule type" value="Transcribed_RNA"/>
</dbReference>
<evidence type="ECO:0000313" key="1">
    <source>
        <dbReference type="EMBL" id="MBX54956.1"/>
    </source>
</evidence>